<evidence type="ECO:0000313" key="3">
    <source>
        <dbReference type="Proteomes" id="UP000466794"/>
    </source>
</evidence>
<dbReference type="Pfam" id="PF09995">
    <property type="entry name" value="MPAB_Lcp_cat"/>
    <property type="match status" value="1"/>
</dbReference>
<dbReference type="PANTHER" id="PTHR36151">
    <property type="entry name" value="BLR2777 PROTEIN"/>
    <property type="match status" value="1"/>
</dbReference>
<organism evidence="2 3">
    <name type="scientific">Nocardia terrae</name>
    <dbReference type="NCBI Taxonomy" id="2675851"/>
    <lineage>
        <taxon>Bacteria</taxon>
        <taxon>Bacillati</taxon>
        <taxon>Actinomycetota</taxon>
        <taxon>Actinomycetes</taxon>
        <taxon>Mycobacteriales</taxon>
        <taxon>Nocardiaceae</taxon>
        <taxon>Nocardia</taxon>
    </lineage>
</organism>
<dbReference type="PANTHER" id="PTHR36151:SF3">
    <property type="entry name" value="ER-BOUND OXYGENASE MPAB_MPAB'_RUBBER OXYGENASE CATALYTIC DOMAIN-CONTAINING PROTEIN"/>
    <property type="match status" value="1"/>
</dbReference>
<evidence type="ECO:0000259" key="1">
    <source>
        <dbReference type="Pfam" id="PF09995"/>
    </source>
</evidence>
<protein>
    <submittedName>
        <fullName evidence="2">DUF2236 domain-containing protein</fullName>
    </submittedName>
</protein>
<dbReference type="InterPro" id="IPR018713">
    <property type="entry name" value="MPAB/Lcp_cat_dom"/>
</dbReference>
<proteinExistence type="predicted"/>
<feature type="domain" description="ER-bound oxygenase mpaB/mpaB'/Rubber oxygenase catalytic" evidence="1">
    <location>
        <begin position="39"/>
        <end position="273"/>
    </location>
</feature>
<name>A0A7K1UPG6_9NOCA</name>
<comment type="caution">
    <text evidence="2">The sequence shown here is derived from an EMBL/GenBank/DDBJ whole genome shotgun (WGS) entry which is preliminary data.</text>
</comment>
<accession>A0A7K1UPG6</accession>
<dbReference type="AlphaFoldDB" id="A0A7K1UPG6"/>
<keyword evidence="3" id="KW-1185">Reference proteome</keyword>
<dbReference type="Proteomes" id="UP000466794">
    <property type="component" value="Unassembled WGS sequence"/>
</dbReference>
<dbReference type="EMBL" id="WRPP01000001">
    <property type="protein sequence ID" value="MVU75798.1"/>
    <property type="molecule type" value="Genomic_DNA"/>
</dbReference>
<reference evidence="2 3" key="1">
    <citation type="submission" date="2019-12" db="EMBL/GenBank/DDBJ databases">
        <title>Nocardia sp. nov. ET3-3 isolated from soil.</title>
        <authorList>
            <person name="Kanchanasin P."/>
            <person name="Tanasupawat S."/>
            <person name="Yuki M."/>
            <person name="Kudo T."/>
        </authorList>
    </citation>
    <scope>NUCLEOTIDE SEQUENCE [LARGE SCALE GENOMIC DNA]</scope>
    <source>
        <strain evidence="2 3">ET3-3</strain>
    </source>
</reference>
<sequence length="347" mass="38457">MVSTGGEPGSARTKPLAWLTAPVEPAGDNGFFGPGSVTWKVWGYPTGLSVGFQRAVVIEELDPFLVASVQHTGKVYSQARTRYDHTLAYFATVLFGDTETATKASAVLMKIHAKTGVGIEPVSGLPYEANDPDSQLWIHLTAWHSILYVYEQFGPGPLSDAEENQFWNECAVAAQLQTCDPNKVPRTREGIRAYFEDIRPRLAASEVTQQMMDHLLNARVMYPPLLGKLGPFAWVANKFLRTATIATLPHWQRDLAAIHQSRMADLSVRLLAKPVFWTLSKSGRLQLALLAWLSPMTAPVAAPFLRKVAARDPRTLSPAEAFARWKVQTPAELYAQLHRRTEQHAAE</sequence>
<evidence type="ECO:0000313" key="2">
    <source>
        <dbReference type="EMBL" id="MVU75798.1"/>
    </source>
</evidence>
<dbReference type="GO" id="GO:0016491">
    <property type="term" value="F:oxidoreductase activity"/>
    <property type="evidence" value="ECO:0007669"/>
    <property type="project" value="InterPro"/>
</dbReference>
<gene>
    <name evidence="2" type="ORF">GPX89_00890</name>
</gene>